<dbReference type="EMBL" id="ADZX01000412">
    <property type="protein sequence ID" value="EFK96743.1"/>
    <property type="molecule type" value="Genomic_DNA"/>
</dbReference>
<keyword evidence="2" id="KW-0808">Transferase</keyword>
<keyword evidence="5" id="KW-0694">RNA-binding</keyword>
<reference evidence="7" key="1">
    <citation type="submission" date="2010-07" db="EMBL/GenBank/DDBJ databases">
        <authorList>
            <consortium name="CONSOLIDER consortium CSD2007-00005"/>
            <person name="Guazzaroni M.-E."/>
            <person name="Richter M."/>
            <person name="Garcia-Salamanca A."/>
            <person name="Yarza P."/>
            <person name="Ferrer M."/>
        </authorList>
    </citation>
    <scope>NUCLEOTIDE SEQUENCE</scope>
</reference>
<dbReference type="Pfam" id="PF13735">
    <property type="entry name" value="tRNA_NucTran2_2"/>
    <property type="match status" value="1"/>
</dbReference>
<evidence type="ECO:0000256" key="4">
    <source>
        <dbReference type="ARBA" id="ARBA00022842"/>
    </source>
</evidence>
<evidence type="ECO:0000313" key="7">
    <source>
        <dbReference type="EMBL" id="EFK96743.1"/>
    </source>
</evidence>
<proteinExistence type="predicted"/>
<reference evidence="7" key="2">
    <citation type="journal article" date="2011" name="Microb. Ecol.">
        <title>Taxonomic and Functional Metagenomic Profiling of the Microbial Community in the Anoxic Sediment of a Sub-saline Shallow Lake (Laguna de Carrizo, Central Spain).</title>
        <authorList>
            <person name="Ferrer M."/>
            <person name="Guazzaroni M.E."/>
            <person name="Richter M."/>
            <person name="Garcia-Salamanca A."/>
            <person name="Yarza P."/>
            <person name="Suarez-Suarez A."/>
            <person name="Solano J."/>
            <person name="Alcaide M."/>
            <person name="van Dillewijn P."/>
            <person name="Molina-Henares M.A."/>
            <person name="Lopez-Cortes N."/>
            <person name="Al-Ramahi Y."/>
            <person name="Guerrero C."/>
            <person name="Acosta A."/>
            <person name="de Eugenio L.I."/>
            <person name="Martinez V."/>
            <person name="Marques S."/>
            <person name="Rojo F."/>
            <person name="Santero E."/>
            <person name="Genilloud O."/>
            <person name="Perez-Perez J."/>
            <person name="Rossello-Mora R."/>
            <person name="Ramos J.L."/>
        </authorList>
    </citation>
    <scope>NUCLEOTIDE SEQUENCE</scope>
</reference>
<keyword evidence="3" id="KW-0479">Metal-binding</keyword>
<dbReference type="AlphaFoldDB" id="D9PI61"/>
<organism evidence="7">
    <name type="scientific">sediment metagenome</name>
    <dbReference type="NCBI Taxonomy" id="749907"/>
    <lineage>
        <taxon>unclassified sequences</taxon>
        <taxon>metagenomes</taxon>
        <taxon>ecological metagenomes</taxon>
    </lineage>
</organism>
<evidence type="ECO:0000256" key="5">
    <source>
        <dbReference type="ARBA" id="ARBA00022884"/>
    </source>
</evidence>
<protein>
    <recommendedName>
        <fullName evidence="6">CCA-adding enzyme C-terminal domain-containing protein</fullName>
    </recommendedName>
</protein>
<feature type="non-terminal residue" evidence="7">
    <location>
        <position position="1"/>
    </location>
</feature>
<dbReference type="SUPFAM" id="SSF81891">
    <property type="entry name" value="Poly A polymerase C-terminal region-like"/>
    <property type="match status" value="1"/>
</dbReference>
<dbReference type="Gene3D" id="1.10.246.80">
    <property type="match status" value="1"/>
</dbReference>
<dbReference type="GO" id="GO:0016779">
    <property type="term" value="F:nucleotidyltransferase activity"/>
    <property type="evidence" value="ECO:0007669"/>
    <property type="project" value="UniProtKB-KW"/>
</dbReference>
<keyword evidence="4" id="KW-0460">Magnesium</keyword>
<comment type="caution">
    <text evidence="7">The sequence shown here is derived from an EMBL/GenBank/DDBJ whole genome shotgun (WGS) entry which is preliminary data.</text>
</comment>
<dbReference type="GO" id="GO:0046872">
    <property type="term" value="F:metal ion binding"/>
    <property type="evidence" value="ECO:0007669"/>
    <property type="project" value="UniProtKB-KW"/>
</dbReference>
<evidence type="ECO:0000256" key="2">
    <source>
        <dbReference type="ARBA" id="ARBA00022695"/>
    </source>
</evidence>
<dbReference type="InterPro" id="IPR032810">
    <property type="entry name" value="CCA-adding_enz_C"/>
</dbReference>
<evidence type="ECO:0000259" key="6">
    <source>
        <dbReference type="Pfam" id="PF13735"/>
    </source>
</evidence>
<evidence type="ECO:0000256" key="1">
    <source>
        <dbReference type="ARBA" id="ARBA00022694"/>
    </source>
</evidence>
<dbReference type="GO" id="GO:0003723">
    <property type="term" value="F:RNA binding"/>
    <property type="evidence" value="ECO:0007669"/>
    <property type="project" value="UniProtKB-KW"/>
</dbReference>
<sequence>EFQQRIKQVLIKPFEINDLKIDGNDVMKTLKLKPGPKVGLILKKLFDEVLDDAKKNQRDHLLKRLKQF</sequence>
<keyword evidence="2" id="KW-0548">Nucleotidyltransferase</keyword>
<evidence type="ECO:0000256" key="3">
    <source>
        <dbReference type="ARBA" id="ARBA00022723"/>
    </source>
</evidence>
<keyword evidence="1" id="KW-0819">tRNA processing</keyword>
<accession>D9PI61</accession>
<dbReference type="GO" id="GO:0008033">
    <property type="term" value="P:tRNA processing"/>
    <property type="evidence" value="ECO:0007669"/>
    <property type="project" value="UniProtKB-KW"/>
</dbReference>
<name>D9PI61_9ZZZZ</name>
<gene>
    <name evidence="7" type="ORF">LDC_1218</name>
</gene>
<feature type="domain" description="CCA-adding enzyme C-terminal" evidence="6">
    <location>
        <begin position="3"/>
        <end position="63"/>
    </location>
</feature>